<dbReference type="InterPro" id="IPR001387">
    <property type="entry name" value="Cro/C1-type_HTH"/>
</dbReference>
<keyword evidence="4" id="KW-1185">Reference proteome</keyword>
<evidence type="ECO:0000313" key="3">
    <source>
        <dbReference type="EMBL" id="MFD5098276.1"/>
    </source>
</evidence>
<dbReference type="Pfam" id="PF19054">
    <property type="entry name" value="DUF5753"/>
    <property type="match status" value="1"/>
</dbReference>
<organism evidence="3 4">
    <name type="scientific">Streptomyces albidochromogenes</name>
    <dbReference type="NCBI Taxonomy" id="329524"/>
    <lineage>
        <taxon>Bacteria</taxon>
        <taxon>Bacillati</taxon>
        <taxon>Actinomycetota</taxon>
        <taxon>Actinomycetes</taxon>
        <taxon>Kitasatosporales</taxon>
        <taxon>Streptomycetaceae</taxon>
        <taxon>Streptomyces</taxon>
    </lineage>
</organism>
<evidence type="ECO:0000256" key="1">
    <source>
        <dbReference type="SAM" id="MobiDB-lite"/>
    </source>
</evidence>
<feature type="region of interest" description="Disordered" evidence="1">
    <location>
        <begin position="285"/>
        <end position="310"/>
    </location>
</feature>
<dbReference type="PROSITE" id="PS50943">
    <property type="entry name" value="HTH_CROC1"/>
    <property type="match status" value="1"/>
</dbReference>
<sequence>MAANSNPTVRKRRLGAELRRLRQASGLKSTEVAERLMVSQPKISHLENGRRTISARDVRDLCVIYGVTDQQVIDSLVRMARECAQPGWWNVYGDIPQSVYIGLEADAATIHSYEPLVIPALLQTPAYAHAVIAETIPLLTAAQAATRLKVRLRRQHRIYDPARPLRLWVVLDESALRRAVGGPDIMREQLEHLEAIGAEPHITVQILPYTVGAHPGLSGQFSILRFADSPDSVVYLERFTSDLYLEKPSDVQHYSVMYDHLQAQALSPDSSRDFITDAARSSISAASRPGDCTTHGCEQRGGVTRVHDGS</sequence>
<dbReference type="CDD" id="cd00093">
    <property type="entry name" value="HTH_XRE"/>
    <property type="match status" value="1"/>
</dbReference>
<dbReference type="Proteomes" id="UP001598448">
    <property type="component" value="Unassembled WGS sequence"/>
</dbReference>
<dbReference type="InterPro" id="IPR010982">
    <property type="entry name" value="Lambda_DNA-bd_dom_sf"/>
</dbReference>
<gene>
    <name evidence="3" type="ORF">ACFWJN_04740</name>
</gene>
<accession>A0ABW6FHQ2</accession>
<proteinExistence type="predicted"/>
<dbReference type="Pfam" id="PF13560">
    <property type="entry name" value="HTH_31"/>
    <property type="match status" value="1"/>
</dbReference>
<evidence type="ECO:0000313" key="4">
    <source>
        <dbReference type="Proteomes" id="UP001598448"/>
    </source>
</evidence>
<dbReference type="SMART" id="SM00530">
    <property type="entry name" value="HTH_XRE"/>
    <property type="match status" value="1"/>
</dbReference>
<name>A0ABW6FHQ2_9ACTN</name>
<feature type="domain" description="HTH cro/C1-type" evidence="2">
    <location>
        <begin position="18"/>
        <end position="72"/>
    </location>
</feature>
<dbReference type="InterPro" id="IPR043917">
    <property type="entry name" value="DUF5753"/>
</dbReference>
<dbReference type="RefSeq" id="WP_386708930.1">
    <property type="nucleotide sequence ID" value="NZ_JBHXIJ010000017.1"/>
</dbReference>
<comment type="caution">
    <text evidence="3">The sequence shown here is derived from an EMBL/GenBank/DDBJ whole genome shotgun (WGS) entry which is preliminary data.</text>
</comment>
<reference evidence="3 4" key="1">
    <citation type="submission" date="2024-09" db="EMBL/GenBank/DDBJ databases">
        <title>The Natural Products Discovery Center: Release of the First 8490 Sequenced Strains for Exploring Actinobacteria Biosynthetic Diversity.</title>
        <authorList>
            <person name="Kalkreuter E."/>
            <person name="Kautsar S.A."/>
            <person name="Yang D."/>
            <person name="Bader C.D."/>
            <person name="Teijaro C.N."/>
            <person name="Fluegel L."/>
            <person name="Davis C.M."/>
            <person name="Simpson J.R."/>
            <person name="Lauterbach L."/>
            <person name="Steele A.D."/>
            <person name="Gui C."/>
            <person name="Meng S."/>
            <person name="Li G."/>
            <person name="Viehrig K."/>
            <person name="Ye F."/>
            <person name="Su P."/>
            <person name="Kiefer A.F."/>
            <person name="Nichols A."/>
            <person name="Cepeda A.J."/>
            <person name="Yan W."/>
            <person name="Fan B."/>
            <person name="Jiang Y."/>
            <person name="Adhikari A."/>
            <person name="Zheng C.-J."/>
            <person name="Schuster L."/>
            <person name="Cowan T.M."/>
            <person name="Smanski M.J."/>
            <person name="Chevrette M.G."/>
            <person name="De Carvalho L.P.S."/>
            <person name="Shen B."/>
        </authorList>
    </citation>
    <scope>NUCLEOTIDE SEQUENCE [LARGE SCALE GENOMIC DNA]</scope>
    <source>
        <strain evidence="3 4">NPDC058348</strain>
    </source>
</reference>
<protein>
    <submittedName>
        <fullName evidence="3">Helix-turn-helix domain-containing protein</fullName>
    </submittedName>
</protein>
<evidence type="ECO:0000259" key="2">
    <source>
        <dbReference type="PROSITE" id="PS50943"/>
    </source>
</evidence>
<dbReference type="SUPFAM" id="SSF47413">
    <property type="entry name" value="lambda repressor-like DNA-binding domains"/>
    <property type="match status" value="1"/>
</dbReference>
<dbReference type="Gene3D" id="1.10.260.40">
    <property type="entry name" value="lambda repressor-like DNA-binding domains"/>
    <property type="match status" value="1"/>
</dbReference>
<dbReference type="EMBL" id="JBHXIJ010000017">
    <property type="protein sequence ID" value="MFD5098276.1"/>
    <property type="molecule type" value="Genomic_DNA"/>
</dbReference>